<organism evidence="1 2">
    <name type="scientific">Cysteiniphilum litorale</name>
    <dbReference type="NCBI Taxonomy" id="2056700"/>
    <lineage>
        <taxon>Bacteria</taxon>
        <taxon>Pseudomonadati</taxon>
        <taxon>Pseudomonadota</taxon>
        <taxon>Gammaproteobacteria</taxon>
        <taxon>Thiotrichales</taxon>
        <taxon>Fastidiosibacteraceae</taxon>
        <taxon>Cysteiniphilum</taxon>
    </lineage>
</organism>
<name>A0A8J3E633_9GAMM</name>
<gene>
    <name evidence="1" type="ORF">GCM10010995_00550</name>
</gene>
<dbReference type="AlphaFoldDB" id="A0A8J3E633"/>
<protein>
    <submittedName>
        <fullName evidence="1">Uncharacterized protein</fullName>
    </submittedName>
</protein>
<evidence type="ECO:0000313" key="1">
    <source>
        <dbReference type="EMBL" id="GGF87067.1"/>
    </source>
</evidence>
<reference evidence="1" key="2">
    <citation type="submission" date="2020-09" db="EMBL/GenBank/DDBJ databases">
        <authorList>
            <person name="Sun Q."/>
            <person name="Zhou Y."/>
        </authorList>
    </citation>
    <scope>NUCLEOTIDE SEQUENCE</scope>
    <source>
        <strain evidence="1">CGMCC 1.15758</strain>
    </source>
</reference>
<evidence type="ECO:0000313" key="2">
    <source>
        <dbReference type="Proteomes" id="UP000636949"/>
    </source>
</evidence>
<sequence length="51" mass="6045">MTHISNSRQNKFINITHYKSINFYIKNNLYNLGENVADVKWVDEKKCNKGL</sequence>
<keyword evidence="2" id="KW-1185">Reference proteome</keyword>
<dbReference type="Proteomes" id="UP000636949">
    <property type="component" value="Unassembled WGS sequence"/>
</dbReference>
<dbReference type="EMBL" id="BMJS01000001">
    <property type="protein sequence ID" value="GGF87067.1"/>
    <property type="molecule type" value="Genomic_DNA"/>
</dbReference>
<reference evidence="1" key="1">
    <citation type="journal article" date="2014" name="Int. J. Syst. Evol. Microbiol.">
        <title>Complete genome sequence of Corynebacterium casei LMG S-19264T (=DSM 44701T), isolated from a smear-ripened cheese.</title>
        <authorList>
            <consortium name="US DOE Joint Genome Institute (JGI-PGF)"/>
            <person name="Walter F."/>
            <person name="Albersmeier A."/>
            <person name="Kalinowski J."/>
            <person name="Ruckert C."/>
        </authorList>
    </citation>
    <scope>NUCLEOTIDE SEQUENCE</scope>
    <source>
        <strain evidence="1">CGMCC 1.15758</strain>
    </source>
</reference>
<accession>A0A8J3E633</accession>
<comment type="caution">
    <text evidence="1">The sequence shown here is derived from an EMBL/GenBank/DDBJ whole genome shotgun (WGS) entry which is preliminary data.</text>
</comment>
<proteinExistence type="predicted"/>